<dbReference type="EMBL" id="DAAIHR010000013">
    <property type="protein sequence ID" value="HAB8399357.1"/>
    <property type="molecule type" value="Genomic_DNA"/>
</dbReference>
<keyword evidence="4 51" id="KW-0808">Transferase</keyword>
<dbReference type="EC" id="2.7.13.3" evidence="2"/>
<dbReference type="InterPro" id="IPR022066">
    <property type="entry name" value="PdtaS_GAF"/>
</dbReference>
<dbReference type="EMBL" id="AACJYH010000012">
    <property type="protein sequence ID" value="EAK8898762.1"/>
    <property type="molecule type" value="Genomic_DNA"/>
</dbReference>
<dbReference type="EMBL" id="JACAVN010000003">
    <property type="protein sequence ID" value="NYA01300.1"/>
    <property type="molecule type" value="Genomic_DNA"/>
</dbReference>
<dbReference type="PANTHER" id="PTHR41523">
    <property type="entry name" value="TWO-COMPONENT SYSTEM SENSOR PROTEIN"/>
    <property type="match status" value="1"/>
</dbReference>
<dbReference type="Proteomes" id="UP000423131">
    <property type="component" value="Unassembled WGS sequence"/>
</dbReference>
<dbReference type="Proteomes" id="UP000410967">
    <property type="component" value="Unassembled WGS sequence"/>
</dbReference>
<evidence type="ECO:0000313" key="76">
    <source>
        <dbReference type="Proteomes" id="UP000478704"/>
    </source>
</evidence>
<evidence type="ECO:0000259" key="9">
    <source>
        <dbReference type="PROSITE" id="PS50109"/>
    </source>
</evidence>
<evidence type="ECO:0000313" key="40">
    <source>
        <dbReference type="EMBL" id="EDN9835083.1"/>
    </source>
</evidence>
<evidence type="ECO:0000313" key="58">
    <source>
        <dbReference type="Proteomes" id="UP000345329"/>
    </source>
</evidence>
<evidence type="ECO:0000313" key="60">
    <source>
        <dbReference type="Proteomes" id="UP000354255"/>
    </source>
</evidence>
<evidence type="ECO:0000313" key="18">
    <source>
        <dbReference type="EMBL" id="EAD5785018.1"/>
    </source>
</evidence>
<dbReference type="Proteomes" id="UP000344343">
    <property type="component" value="Unassembled WGS sequence"/>
</dbReference>
<evidence type="ECO:0000313" key="89">
    <source>
        <dbReference type="Proteomes" id="UP000841146"/>
    </source>
</evidence>
<evidence type="ECO:0000313" key="51">
    <source>
        <dbReference type="EMBL" id="RKA10552.1"/>
    </source>
</evidence>
<dbReference type="EMBL" id="AAANYN010000009">
    <property type="protein sequence ID" value="EAD5774180.1"/>
    <property type="molecule type" value="Genomic_DNA"/>
</dbReference>
<evidence type="ECO:0000313" key="50">
    <source>
        <dbReference type="EMBL" id="OET49170.1"/>
    </source>
</evidence>
<evidence type="ECO:0000313" key="42">
    <source>
        <dbReference type="EMBL" id="EDP8515325.1"/>
    </source>
</evidence>
<dbReference type="EMBL" id="AANEHK010000012">
    <property type="protein sequence ID" value="EDO0986757.1"/>
    <property type="molecule type" value="Genomic_DNA"/>
</dbReference>
<keyword evidence="6 49" id="KW-0418">Kinase</keyword>
<evidence type="ECO:0000313" key="25">
    <source>
        <dbReference type="EMBL" id="EAG4330082.1"/>
    </source>
</evidence>
<dbReference type="EMBL" id="AABCVX010000001">
    <property type="protein sequence ID" value="EAG6168449.1"/>
    <property type="molecule type" value="Genomic_DNA"/>
</dbReference>
<evidence type="ECO:0000313" key="13">
    <source>
        <dbReference type="EMBL" id="EAC7480879.1"/>
    </source>
</evidence>
<dbReference type="EMBL" id="AABGUK010000001">
    <property type="protein sequence ID" value="EAH4240503.1"/>
    <property type="molecule type" value="Genomic_DNA"/>
</dbReference>
<dbReference type="EMBL" id="DAAIJL010000014">
    <property type="protein sequence ID" value="HAB8558209.1"/>
    <property type="molecule type" value="Genomic_DNA"/>
</dbReference>
<dbReference type="EMBL" id="AAANYR010000001">
    <property type="protein sequence ID" value="EAD5785018.1"/>
    <property type="molecule type" value="Genomic_DNA"/>
</dbReference>
<dbReference type="EMBL" id="AABBAW010000001">
    <property type="protein sequence ID" value="EAG2513646.1"/>
    <property type="molecule type" value="Genomic_DNA"/>
</dbReference>
<evidence type="ECO:0000256" key="7">
    <source>
        <dbReference type="ARBA" id="ARBA00022840"/>
    </source>
</evidence>
<dbReference type="EMBL" id="AAAIKW010000010">
    <property type="protein sequence ID" value="EAC4553367.1"/>
    <property type="molecule type" value="Genomic_DNA"/>
</dbReference>
<evidence type="ECO:0000313" key="82">
    <source>
        <dbReference type="Proteomes" id="UP000528151"/>
    </source>
</evidence>
<evidence type="ECO:0000313" key="56">
    <source>
        <dbReference type="Proteomes" id="UP000339309"/>
    </source>
</evidence>
<evidence type="ECO:0000313" key="86">
    <source>
        <dbReference type="Proteomes" id="UP000549379"/>
    </source>
</evidence>
<dbReference type="Proteomes" id="UP000840197">
    <property type="component" value="Unassembled WGS sequence"/>
</dbReference>
<reference evidence="88 89" key="3">
    <citation type="journal article" date="2018" name="Genome Biol.">
        <title>SKESA: strategic k-mer extension for scrupulous assemblies.</title>
        <authorList>
            <person name="Souvorov A."/>
            <person name="Agarwala R."/>
            <person name="Lipman D.J."/>
        </authorList>
    </citation>
    <scope>NUCLEOTIDE SEQUENCE [LARGE SCALE GENOMIC DNA]</scope>
    <source>
        <strain evidence="43">09CEB371LM</strain>
        <strain evidence="45 90">CFIAFB20100120</strain>
        <strain evidence="44 88">CFIAFB20130012</strain>
        <strain evidence="47">CFIAFB20170037</strain>
        <strain evidence="46 89">CFIAFB20170045</strain>
    </source>
</reference>
<evidence type="ECO:0000313" key="68">
    <source>
        <dbReference type="Proteomes" id="UP000410967"/>
    </source>
</evidence>
<evidence type="ECO:0000313" key="33">
    <source>
        <dbReference type="EMBL" id="ECB9474464.1"/>
    </source>
</evidence>
<dbReference type="GO" id="GO:0000160">
    <property type="term" value="P:phosphorelay signal transduction system"/>
    <property type="evidence" value="ECO:0007669"/>
    <property type="project" value="UniProtKB-KW"/>
</dbReference>
<dbReference type="InterPro" id="IPR035965">
    <property type="entry name" value="PAS-like_dom_sf"/>
</dbReference>
<dbReference type="InterPro" id="IPR005467">
    <property type="entry name" value="His_kinase_dom"/>
</dbReference>
<evidence type="ECO:0000313" key="62">
    <source>
        <dbReference type="Proteomes" id="UP000365297"/>
    </source>
</evidence>
<dbReference type="SUPFAM" id="SSF55874">
    <property type="entry name" value="ATPase domain of HSP90 chaperone/DNA topoisomerase II/histidine kinase"/>
    <property type="match status" value="1"/>
</dbReference>
<evidence type="ECO:0000313" key="77">
    <source>
        <dbReference type="Proteomes" id="UP000481141"/>
    </source>
</evidence>
<dbReference type="Gene3D" id="3.30.565.10">
    <property type="entry name" value="Histidine kinase-like ATPase, C-terminal domain"/>
    <property type="match status" value="1"/>
</dbReference>
<dbReference type="OMA" id="EGDPEWR"/>
<evidence type="ECO:0000313" key="73">
    <source>
        <dbReference type="Proteomes" id="UP000467347"/>
    </source>
</evidence>
<dbReference type="EMBL" id="AABAYG010000001">
    <property type="protein sequence ID" value="EAG2243906.1"/>
    <property type="molecule type" value="Genomic_DNA"/>
</dbReference>
<evidence type="ECO:0000313" key="79">
    <source>
        <dbReference type="Proteomes" id="UP000522199"/>
    </source>
</evidence>
<evidence type="ECO:0000313" key="41">
    <source>
        <dbReference type="EMBL" id="EDO0986757.1"/>
    </source>
</evidence>
<dbReference type="AlphaFoldDB" id="A0A0B8R7D0"/>
<evidence type="ECO:0000313" key="71">
    <source>
        <dbReference type="Proteomes" id="UP000455569"/>
    </source>
</evidence>
<accession>A0A0B8R7D0</accession>
<reference evidence="51 52" key="2">
    <citation type="journal article" date="2018" name="BMC Genomics">
        <title>Genes significantly associated with lineage II food isolates of Listeria monocytogenes.</title>
        <authorList>
            <person name="Pirone-Davies C."/>
            <person name="Chen Y."/>
            <person name="Pightling A."/>
            <person name="Ryan G."/>
            <person name="Wang Y."/>
            <person name="Yao K."/>
            <person name="Hoffmann M."/>
            <person name="Allard M.W."/>
        </authorList>
    </citation>
    <scope>NUCLEOTIDE SEQUENCE [LARGE SCALE GENOMIC DNA]</scope>
    <source>
        <strain evidence="51 52">PNUSAL000550</strain>
    </source>
</reference>
<dbReference type="Proteomes" id="UP000460224">
    <property type="component" value="Unassembled WGS sequence"/>
</dbReference>
<evidence type="ECO:0000313" key="85">
    <source>
        <dbReference type="Proteomes" id="UP000548278"/>
    </source>
</evidence>
<name>A0A0B8R7D0_LISMN</name>
<evidence type="ECO:0000313" key="52">
    <source>
        <dbReference type="Proteomes" id="UP000272537"/>
    </source>
</evidence>
<dbReference type="SMART" id="SM00387">
    <property type="entry name" value="HATPase_c"/>
    <property type="match status" value="1"/>
</dbReference>
<evidence type="ECO:0000256" key="5">
    <source>
        <dbReference type="ARBA" id="ARBA00022741"/>
    </source>
</evidence>
<dbReference type="EMBL" id="AALAQH010000001">
    <property type="protein sequence ID" value="ECX6923156.1"/>
    <property type="molecule type" value="Genomic_DNA"/>
</dbReference>
<evidence type="ECO:0000313" key="35">
    <source>
        <dbReference type="EMBL" id="ECC1557841.1"/>
    </source>
</evidence>
<evidence type="ECO:0000256" key="1">
    <source>
        <dbReference type="ARBA" id="ARBA00000085"/>
    </source>
</evidence>
<evidence type="ECO:0000313" key="22">
    <source>
        <dbReference type="EMBL" id="EAG2243906.1"/>
    </source>
</evidence>
<evidence type="ECO:0000313" key="70">
    <source>
        <dbReference type="Proteomes" id="UP000427828"/>
    </source>
</evidence>
<evidence type="ECO:0000313" key="80">
    <source>
        <dbReference type="Proteomes" id="UP000525850"/>
    </source>
</evidence>
<feature type="domain" description="Histidine kinase" evidence="9">
    <location>
        <begin position="287"/>
        <end position="479"/>
    </location>
</feature>
<dbReference type="EMBL" id="AAIAJJ010000007">
    <property type="protein sequence ID" value="ECC1557841.1"/>
    <property type="molecule type" value="Genomic_DNA"/>
</dbReference>
<protein>
    <recommendedName>
        <fullName evidence="2">histidine kinase</fullName>
        <ecNumber evidence="2">2.7.13.3</ecNumber>
    </recommendedName>
</protein>
<dbReference type="Proteomes" id="UP000339309">
    <property type="component" value="Unassembled WGS sequence"/>
</dbReference>
<evidence type="ECO:0000313" key="87">
    <source>
        <dbReference type="Proteomes" id="UP000566721"/>
    </source>
</evidence>
<dbReference type="SUPFAM" id="SSF55785">
    <property type="entry name" value="PYP-like sensor domain (PAS domain)"/>
    <property type="match status" value="1"/>
</dbReference>
<comment type="catalytic activity">
    <reaction evidence="1">
        <text>ATP + protein L-histidine = ADP + protein N-phospho-L-histidine.</text>
        <dbReference type="EC" id="2.7.13.3"/>
    </reaction>
</comment>
<dbReference type="KEGG" id="lmv:Y193_09870"/>
<reference evidence="48 72" key="4">
    <citation type="submission" date="2018-04" db="EMBL/GenBank/DDBJ databases">
        <title>Genome Analysis of a Prevalent Clone of Listeria monocytogenes Sequence Type 87 in China.</title>
        <authorList>
            <person name="Wang Y."/>
        </authorList>
    </citation>
    <scope>NUCLEOTIDE SEQUENCE [LARGE SCALE GENOMIC DNA]</scope>
    <source>
        <strain evidence="48 72">ICDC_LM1523</strain>
    </source>
</reference>
<evidence type="ECO:0000313" key="29">
    <source>
        <dbReference type="EMBL" id="EAG9388234.1"/>
    </source>
</evidence>
<evidence type="ECO:0000313" key="14">
    <source>
        <dbReference type="EMBL" id="EAC9041027.1"/>
    </source>
</evidence>
<dbReference type="EMBL" id="MJTJ01000019">
    <property type="protein sequence ID" value="OET49170.1"/>
    <property type="molecule type" value="Genomic_DNA"/>
</dbReference>
<evidence type="ECO:0000313" key="53">
    <source>
        <dbReference type="Proteomes" id="UP000331186"/>
    </source>
</evidence>
<reference evidence="68 79" key="7">
    <citation type="submission" date="2019-04" db="EMBL/GenBank/DDBJ databases">
        <authorList>
            <consortium name="GenomeTrakr network: Whole genome sequencing for foodborne pathogen traceback"/>
        </authorList>
    </citation>
    <scope>NUCLEOTIDE SEQUENCE [LARGE SCALE GENOMIC DNA]</scope>
    <source>
        <strain evidence="28 85">CFSAN004300</strain>
        <strain evidence="29 79">CFSAN072474</strain>
        <strain evidence="37 61">FLAG-55987</strain>
        <strain evidence="32 68">PHLUSALM00088</strain>
    </source>
</reference>
<dbReference type="Proteomes" id="UP000840039">
    <property type="component" value="Unassembled WGS sequence"/>
</dbReference>
<evidence type="ECO:0000256" key="4">
    <source>
        <dbReference type="ARBA" id="ARBA00022679"/>
    </source>
</evidence>
<dbReference type="GO" id="GO:0005524">
    <property type="term" value="F:ATP binding"/>
    <property type="evidence" value="ECO:0007669"/>
    <property type="project" value="UniProtKB-KW"/>
</dbReference>
<dbReference type="Pfam" id="PF12282">
    <property type="entry name" value="GAF_PdtaS"/>
    <property type="match status" value="1"/>
</dbReference>
<dbReference type="Proteomes" id="UP000478704">
    <property type="component" value="Unassembled WGS sequence"/>
</dbReference>
<evidence type="ECO:0000313" key="81">
    <source>
        <dbReference type="Proteomes" id="UP000527632"/>
    </source>
</evidence>
<dbReference type="Proteomes" id="UP000481141">
    <property type="component" value="Unassembled WGS sequence"/>
</dbReference>
<dbReference type="EMBL" id="AANDSR010000001">
    <property type="protein sequence ID" value="EDN9835083.1"/>
    <property type="molecule type" value="Genomic_DNA"/>
</dbReference>
<evidence type="ECO:0000313" key="57">
    <source>
        <dbReference type="Proteomes" id="UP000344343"/>
    </source>
</evidence>
<sequence>MTKTIREMCLRYTDLSEHDIEELIHTAKSLSVSAMYQDVDVFIDVYNKLTSEALVIHHTPPKTTKSLYKNKVVGETALRSNEPGVLRTLETGMNSNDLLAKTQENVLIRQKVYPIRNKQRVIAVLILENDISAEIKAHFEIDNEETAYRDVSTTLSAMSKLTDSITDQLDDAILIFDRNGILQQKNCAADQYYERLGYMEDIQGMHYDNLSLDQMMFDAIMYQIETGKQPIQLKKEVVIAGNYFIMKQIFVKEEDEQECRFILILHDITDIKVKEAEIVSKSVAIREIHHRVKNNLQSVVSLLRIQGRRSTSVEAQKILNESVSRILAIAATHELLSKQMEDGINLYMVIETVAYNIERCCTDCPKVAVRMDIDKRIYLDSDRTVALALVMNELLQNSYDHAFHPNESGEILLQIKEEKNIIHAEVTDNGHGFNVRKVSEKSLGLSIVKSYIKDKLRGKVTIESNEHGTKTMFDFKYNSIHATKK</sequence>
<dbReference type="Pfam" id="PF07568">
    <property type="entry name" value="HisKA_2"/>
    <property type="match status" value="1"/>
</dbReference>
<dbReference type="Proteomes" id="UP000544530">
    <property type="component" value="Unassembled WGS sequence"/>
</dbReference>
<evidence type="ECO:0000313" key="39">
    <source>
        <dbReference type="EMBL" id="EDN7714216.1"/>
    </source>
</evidence>
<evidence type="ECO:0000256" key="8">
    <source>
        <dbReference type="ARBA" id="ARBA00023012"/>
    </source>
</evidence>
<dbReference type="Gene3D" id="3.30.450.20">
    <property type="entry name" value="PAS domain"/>
    <property type="match status" value="1"/>
</dbReference>
<dbReference type="Proteomes" id="UP000331186">
    <property type="component" value="Unassembled WGS sequence"/>
</dbReference>
<evidence type="ECO:0000313" key="10">
    <source>
        <dbReference type="EMBL" id="EAC4553367.1"/>
    </source>
</evidence>
<dbReference type="Proteomes" id="UP000354255">
    <property type="component" value="Unassembled WGS sequence"/>
</dbReference>
<evidence type="ECO:0000313" key="74">
    <source>
        <dbReference type="Proteomes" id="UP000467536"/>
    </source>
</evidence>
<dbReference type="Proteomes" id="UP000368512">
    <property type="component" value="Unassembled WGS sequence"/>
</dbReference>
<evidence type="ECO:0000313" key="20">
    <source>
        <dbReference type="EMBL" id="EAG1892667.1"/>
    </source>
</evidence>
<dbReference type="Proteomes" id="UP000337746">
    <property type="component" value="Unassembled WGS sequence"/>
</dbReference>
<evidence type="ECO:0000313" key="37">
    <source>
        <dbReference type="EMBL" id="ECY6544932.1"/>
    </source>
</evidence>
<evidence type="ECO:0000313" key="66">
    <source>
        <dbReference type="Proteomes" id="UP000398321"/>
    </source>
</evidence>
<dbReference type="EMBL" id="AANCRK010000001">
    <property type="protein sequence ID" value="EDN7714216.1"/>
    <property type="molecule type" value="Genomic_DNA"/>
</dbReference>
<evidence type="ECO:0000313" key="32">
    <source>
        <dbReference type="EMBL" id="EAK9315992.1"/>
    </source>
</evidence>
<dbReference type="Gene3D" id="3.30.450.280">
    <property type="entry name" value="GAF domain"/>
    <property type="match status" value="1"/>
</dbReference>
<dbReference type="KEGG" id="lmok:CQ02_06030"/>
<dbReference type="EMBL" id="AAAREG010000001">
    <property type="protein sequence ID" value="EAE2352799.1"/>
    <property type="molecule type" value="Genomic_DNA"/>
</dbReference>
<dbReference type="PROSITE" id="PS50109">
    <property type="entry name" value="HIS_KIN"/>
    <property type="match status" value="1"/>
</dbReference>
<keyword evidence="5" id="KW-0547">Nucleotide-binding</keyword>
<dbReference type="Proteomes" id="UP000566721">
    <property type="component" value="Unassembled WGS sequence"/>
</dbReference>
<evidence type="ECO:0000313" key="11">
    <source>
        <dbReference type="EMBL" id="EAC5548882.1"/>
    </source>
</evidence>
<evidence type="ECO:0000313" key="38">
    <source>
        <dbReference type="EMBL" id="ECY9782335.1"/>
    </source>
</evidence>
<dbReference type="Proteomes" id="UP000427828">
    <property type="component" value="Unassembled WGS sequence"/>
</dbReference>
<dbReference type="InterPro" id="IPR036890">
    <property type="entry name" value="HATPase_C_sf"/>
</dbReference>
<evidence type="ECO:0000313" key="44">
    <source>
        <dbReference type="EMBL" id="HAB8399357.1"/>
    </source>
</evidence>
<evidence type="ECO:0000313" key="34">
    <source>
        <dbReference type="EMBL" id="ECB9513801.1"/>
    </source>
</evidence>
<reference evidence="44" key="9">
    <citation type="submission" date="2020-01" db="EMBL/GenBank/DDBJ databases">
        <authorList>
            <consortium name="NCBI Pathogen Detection Project"/>
        </authorList>
    </citation>
    <scope>NUCLEOTIDE SEQUENCE</scope>
    <source>
        <strain evidence="43">09CEB371LM</strain>
        <strain evidence="45">CFIAFB20100120</strain>
        <strain evidence="44">CFIAFB20130012</strain>
        <strain evidence="47">CFIAFB20170037</strain>
        <strain evidence="46">CFIAFB20170045</strain>
    </source>
</reference>
<dbReference type="Proteomes" id="UP000842809">
    <property type="component" value="Unassembled WGS sequence"/>
</dbReference>
<dbReference type="Proteomes" id="UP000548278">
    <property type="component" value="Unassembled WGS sequence"/>
</dbReference>
<evidence type="ECO:0000313" key="30">
    <source>
        <dbReference type="EMBL" id="EAH4240503.1"/>
    </source>
</evidence>
<reference evidence="50 91" key="1">
    <citation type="submission" date="2016-09" db="EMBL/GenBank/DDBJ databases">
        <title>100K Listeria isolates.</title>
        <authorList>
            <person name="Chen P."/>
            <person name="Weimer B.C."/>
            <person name="Kong N."/>
            <person name="Huang B."/>
        </authorList>
    </citation>
    <scope>NUCLEOTIDE SEQUENCE [LARGE SCALE GENOMIC DNA]</scope>
    <source>
        <strain evidence="50 91">BCW_2383</strain>
    </source>
</reference>
<proteinExistence type="predicted"/>
<dbReference type="Proteomes" id="UP000398321">
    <property type="component" value="Unassembled WGS sequence"/>
</dbReference>
<keyword evidence="8" id="KW-0902">Two-component regulatory system</keyword>
<dbReference type="Proteomes" id="UP000525850">
    <property type="component" value="Unassembled WGS sequence"/>
</dbReference>
<evidence type="ECO:0000313" key="46">
    <source>
        <dbReference type="EMBL" id="HAC0013006.1"/>
    </source>
</evidence>
<dbReference type="EMBL" id="AAAMZD010000001">
    <property type="protein sequence ID" value="EAD3791233.1"/>
    <property type="molecule type" value="Genomic_DNA"/>
</dbReference>
<evidence type="ECO:0000313" key="64">
    <source>
        <dbReference type="Proteomes" id="UP000376505"/>
    </source>
</evidence>
<dbReference type="Proteomes" id="UP000841146">
    <property type="component" value="Unassembled WGS sequence"/>
</dbReference>
<dbReference type="Proteomes" id="UP000489121">
    <property type="component" value="Unassembled WGS sequence"/>
</dbReference>
<dbReference type="EMBL" id="AAHZFN010000016">
    <property type="protein sequence ID" value="ECB9474464.1"/>
    <property type="molecule type" value="Genomic_DNA"/>
</dbReference>
<evidence type="ECO:0000313" key="78">
    <source>
        <dbReference type="Proteomes" id="UP000489121"/>
    </source>
</evidence>
<dbReference type="EMBL" id="AAAKQF010000009">
    <property type="protein sequence ID" value="EAC9041027.1"/>
    <property type="molecule type" value="Genomic_DNA"/>
</dbReference>
<dbReference type="EMBL" id="DAAJCS010000005">
    <property type="protein sequence ID" value="HAC0013006.1"/>
    <property type="molecule type" value="Genomic_DNA"/>
</dbReference>
<keyword evidence="3" id="KW-0597">Phosphoprotein</keyword>
<dbReference type="EMBL" id="QDAY01000001">
    <property type="protein sequence ID" value="KAA9453770.1"/>
    <property type="molecule type" value="Genomic_DNA"/>
</dbReference>
<evidence type="ECO:0000313" key="15">
    <source>
        <dbReference type="EMBL" id="EAD1183537.1"/>
    </source>
</evidence>
<dbReference type="Proteomes" id="UP000272537">
    <property type="component" value="Unassembled WGS sequence"/>
</dbReference>
<evidence type="ECO:0000313" key="61">
    <source>
        <dbReference type="Proteomes" id="UP000364988"/>
    </source>
</evidence>
<dbReference type="Pfam" id="PF02518">
    <property type="entry name" value="HATPase_c"/>
    <property type="match status" value="1"/>
</dbReference>
<evidence type="ECO:0000313" key="24">
    <source>
        <dbReference type="EMBL" id="EAG2996530.1"/>
    </source>
</evidence>
<evidence type="ECO:0000313" key="91">
    <source>
        <dbReference type="Proteomes" id="UP000852906"/>
    </source>
</evidence>
<dbReference type="EMBL" id="AAALRN010000001">
    <property type="protein sequence ID" value="EAD1183537.1"/>
    <property type="molecule type" value="Genomic_DNA"/>
</dbReference>
<dbReference type="Proteomes" id="UP000527632">
    <property type="component" value="Unassembled WGS sequence"/>
</dbReference>
<dbReference type="Proteomes" id="UP000376505">
    <property type="component" value="Unassembled WGS sequence"/>
</dbReference>
<dbReference type="EMBL" id="AALGDA010000010">
    <property type="protein sequence ID" value="ECY9782335.1"/>
    <property type="molecule type" value="Genomic_DNA"/>
</dbReference>
<dbReference type="EMBL" id="AABAWE010000007">
    <property type="protein sequence ID" value="EAG2088233.1"/>
    <property type="molecule type" value="Genomic_DNA"/>
</dbReference>
<evidence type="ECO:0000313" key="69">
    <source>
        <dbReference type="Proteomes" id="UP000423131"/>
    </source>
</evidence>
<evidence type="ECO:0000313" key="90">
    <source>
        <dbReference type="Proteomes" id="UP000844415"/>
    </source>
</evidence>
<evidence type="ECO:0000313" key="83">
    <source>
        <dbReference type="Proteomes" id="UP000540117"/>
    </source>
</evidence>
<dbReference type="EMBL" id="AANPAU010000012">
    <property type="protein sequence ID" value="EDP8515325.1"/>
    <property type="molecule type" value="Genomic_DNA"/>
</dbReference>
<evidence type="ECO:0000313" key="28">
    <source>
        <dbReference type="EMBL" id="EAG6991263.1"/>
    </source>
</evidence>
<evidence type="ECO:0000313" key="48">
    <source>
        <dbReference type="EMBL" id="KAA9453770.1"/>
    </source>
</evidence>
<dbReference type="EMBL" id="AACKDQ010000004">
    <property type="protein sequence ID" value="EAK9315992.1"/>
    <property type="molecule type" value="Genomic_DNA"/>
</dbReference>
<comment type="caution">
    <text evidence="29">The sequence shown here is derived from an EMBL/GenBank/DDBJ whole genome shotgun (WGS) entry which is preliminary data.</text>
</comment>
<evidence type="ECO:0000313" key="26">
    <source>
        <dbReference type="EMBL" id="EAG4463053.1"/>
    </source>
</evidence>
<evidence type="ECO:0000313" key="17">
    <source>
        <dbReference type="EMBL" id="EAD5774180.1"/>
    </source>
</evidence>
<reference evidence="41 74" key="8">
    <citation type="submission" date="2019-08" db="EMBL/GenBank/DDBJ databases">
        <authorList>
            <person name="Ashton P.M."/>
            <person name="Dallman T."/>
            <person name="Nair S."/>
            <person name="De Pinna E."/>
            <person name="Peters T."/>
            <person name="Grant K."/>
        </authorList>
    </citation>
    <scope>NUCLEOTIDE SEQUENCE [LARGE SCALE GENOMIC DNA]</scope>
    <source>
        <strain evidence="41 74">788324</strain>
    </source>
</reference>
<dbReference type="GO" id="GO:0004673">
    <property type="term" value="F:protein histidine kinase activity"/>
    <property type="evidence" value="ECO:0007669"/>
    <property type="project" value="UniProtKB-EC"/>
</dbReference>
<evidence type="ECO:0000313" key="47">
    <source>
        <dbReference type="EMBL" id="HAC0276333.1"/>
    </source>
</evidence>
<dbReference type="Proteomes" id="UP000522199">
    <property type="component" value="Unassembled WGS sequence"/>
</dbReference>
<dbReference type="Proteomes" id="UP000350032">
    <property type="component" value="Unassembled WGS sequence"/>
</dbReference>
<dbReference type="EMBL" id="AAAJWF010000005">
    <property type="protein sequence ID" value="EAC7480879.1"/>
    <property type="molecule type" value="Genomic_DNA"/>
</dbReference>
<evidence type="ECO:0000313" key="54">
    <source>
        <dbReference type="Proteomes" id="UP000336166"/>
    </source>
</evidence>
<dbReference type="EMBL" id="AABBYJ010000001">
    <property type="protein sequence ID" value="EAG4330082.1"/>
    <property type="molecule type" value="Genomic_DNA"/>
</dbReference>
<evidence type="ECO:0000313" key="72">
    <source>
        <dbReference type="Proteomes" id="UP000460224"/>
    </source>
</evidence>
<organism evidence="29 79">
    <name type="scientific">Listeria monocytogenes</name>
    <dbReference type="NCBI Taxonomy" id="1639"/>
    <lineage>
        <taxon>Bacteria</taxon>
        <taxon>Bacillati</taxon>
        <taxon>Bacillota</taxon>
        <taxon>Bacilli</taxon>
        <taxon>Bacillales</taxon>
        <taxon>Listeriaceae</taxon>
        <taxon>Listeria</taxon>
    </lineage>
</organism>
<evidence type="ECO:0000313" key="84">
    <source>
        <dbReference type="Proteomes" id="UP000544530"/>
    </source>
</evidence>
<evidence type="ECO:0000256" key="3">
    <source>
        <dbReference type="ARBA" id="ARBA00022553"/>
    </source>
</evidence>
<dbReference type="RefSeq" id="WP_003724713.1">
    <property type="nucleotide sequence ID" value="NC_021824.1"/>
</dbReference>
<dbReference type="Proteomes" id="UP000478682">
    <property type="component" value="Unassembled WGS sequence"/>
</dbReference>
<evidence type="ECO:0000313" key="55">
    <source>
        <dbReference type="Proteomes" id="UP000337746"/>
    </source>
</evidence>
<dbReference type="Proteomes" id="UP000844415">
    <property type="component" value="Unassembled WGS sequence"/>
</dbReference>
<evidence type="ECO:0000313" key="43">
    <source>
        <dbReference type="EMBL" id="HAA8053991.1"/>
    </source>
</evidence>
<reference evidence="55 58" key="5">
    <citation type="submission" date="2018-06" db="EMBL/GenBank/DDBJ databases">
        <authorList>
            <consortium name="GenomeTrakr: Next Generation Sequencing Network for Food Pathogen Tracability"/>
        </authorList>
    </citation>
    <scope>NUCLEOTIDE SEQUENCE [LARGE SCALE GENOMIC DNA]</scope>
    <source>
        <strain evidence="24 86">10B02965A-1</strain>
        <strain evidence="13 63">CFSAN008042</strain>
        <strain evidence="26 82">CFSAN063727</strain>
        <strain evidence="39 71">CFSAN102901</strain>
        <strain evidence="11 62">FDA00007096</strain>
        <strain evidence="15 67">FDA00008584</strain>
        <strain evidence="22">FDA00011243</strain>
        <strain evidence="12 53">FDA00013332</strain>
        <strain evidence="18 57">FDA00013853</strain>
        <strain evidence="33 69">FDA00014336</strain>
        <strain evidence="35 65">FDA00014370</strain>
        <strain evidence="34 66">FDA00014392</strain>
        <strain evidence="42">FDA00015054</strain>
        <strain evidence="25 83">FDA1005580-S054-001</strain>
        <strain evidence="76">FDA1090798-S029-001</strain>
        <strain evidence="77">FDA956581-098-004</strain>
        <strain evidence="23 80">FDA960927-006-004</strain>
        <strain evidence="27 87">FLAG-38921</strain>
        <strain evidence="36 70">FLAG-51482A</strain>
        <strain evidence="21 55">FLAG-54356</strain>
        <strain evidence="17 64">FSIS31901579</strain>
        <strain evidence="30 81">LS1344</strain>
        <strain evidence="40 73">OSF101448</strain>
        <strain evidence="16 58">VA-WGS-00405</strain>
    </source>
</reference>
<dbReference type="Proteomes" id="UP000528151">
    <property type="component" value="Unassembled WGS sequence"/>
</dbReference>
<dbReference type="EMBL" id="AABDGJ010000009">
    <property type="protein sequence ID" value="EAG6991263.1"/>
    <property type="molecule type" value="Genomic_DNA"/>
</dbReference>
<dbReference type="InterPro" id="IPR011495">
    <property type="entry name" value="Sig_transdc_His_kin_sub2_dim/P"/>
</dbReference>
<evidence type="ECO:0000313" key="31">
    <source>
        <dbReference type="EMBL" id="EAK8898762.1"/>
    </source>
</evidence>
<evidence type="ECO:0000313" key="63">
    <source>
        <dbReference type="Proteomes" id="UP000368512"/>
    </source>
</evidence>
<evidence type="ECO:0000313" key="45">
    <source>
        <dbReference type="EMBL" id="HAB8558209.1"/>
    </source>
</evidence>
<dbReference type="Proteomes" id="UP000467347">
    <property type="component" value="Unassembled WGS sequence"/>
</dbReference>
<evidence type="ECO:0000313" key="19">
    <source>
        <dbReference type="EMBL" id="EAE2352799.1"/>
    </source>
</evidence>
<evidence type="ECO:0000313" key="49">
    <source>
        <dbReference type="EMBL" id="NYA01300.1"/>
    </source>
</evidence>
<dbReference type="EMBL" id="AABBHO010000009">
    <property type="protein sequence ID" value="EAG2996530.1"/>
    <property type="molecule type" value="Genomic_DNA"/>
</dbReference>
<dbReference type="EMBL" id="DAAJFY010000011">
    <property type="protein sequence ID" value="HAC0276333.1"/>
    <property type="molecule type" value="Genomic_DNA"/>
</dbReference>
<evidence type="ECO:0000313" key="59">
    <source>
        <dbReference type="Proteomes" id="UP000350032"/>
    </source>
</evidence>
<dbReference type="EMBL" id="QXLS01000001">
    <property type="protein sequence ID" value="RKA10552.1"/>
    <property type="molecule type" value="Genomic_DNA"/>
</dbReference>
<dbReference type="Proteomes" id="UP000389283">
    <property type="component" value="Unassembled WGS sequence"/>
</dbReference>
<dbReference type="Proteomes" id="UP000455569">
    <property type="component" value="Unassembled WGS sequence"/>
</dbReference>
<evidence type="ECO:0000313" key="16">
    <source>
        <dbReference type="EMBL" id="EAD3791233.1"/>
    </source>
</evidence>
<evidence type="ECO:0000256" key="2">
    <source>
        <dbReference type="ARBA" id="ARBA00012438"/>
    </source>
</evidence>
<dbReference type="Proteomes" id="UP000403352">
    <property type="component" value="Unassembled WGS sequence"/>
</dbReference>
<evidence type="ECO:0000313" key="21">
    <source>
        <dbReference type="EMBL" id="EAG2088233.1"/>
    </source>
</evidence>
<evidence type="ECO:0000256" key="6">
    <source>
        <dbReference type="ARBA" id="ARBA00022777"/>
    </source>
</evidence>
<dbReference type="Proteomes" id="UP000467536">
    <property type="component" value="Unassembled WGS sequence"/>
</dbReference>
<gene>
    <name evidence="51" type="primary">pdtas</name>
    <name evidence="28" type="ORF">AB917_11765</name>
    <name evidence="10" type="ORF">ABZ57_12800</name>
    <name evidence="50" type="ORF">AJL21_12970</name>
    <name evidence="11" type="ORF">ARY78_00375</name>
    <name evidence="23" type="ORF">B1N52_00595</name>
    <name evidence="22" type="ORF">B1S26_00660</name>
    <name evidence="24" type="ORF">B5K54_04400</name>
    <name evidence="20" type="ORF">BB997_03490</name>
    <name evidence="36" type="ORF">BCZ19_00600</name>
    <name evidence="21" type="ORF">BCZ21_13255</name>
    <name evidence="26" type="ORF">CA369_12200</name>
    <name evidence="25" type="ORF">CAV64_02285</name>
    <name evidence="29" type="ORF">CW845_12125</name>
    <name evidence="31" type="ORF">D7104_13745</name>
    <name evidence="48" type="ORF">DCK61_04710</name>
    <name evidence="27" type="ORF">DCT16_03490</name>
    <name evidence="13" type="ORF">DQ70_09325</name>
    <name evidence="12" type="ORF">DU018_06640</name>
    <name evidence="51" type="ORF">DYZ80_00079</name>
    <name evidence="30" type="ORF">E5F58_00645</name>
    <name evidence="18" type="ORF">EX365_00405</name>
    <name evidence="17" type="ORF">EXZ73_07700</name>
    <name evidence="37" type="ORF">F6436_11350</name>
    <name evidence="38" type="ORF">F6515_04950</name>
    <name evidence="32" type="ORF">FA835_02610</name>
    <name evidence="34" type="ORF">FLQ97_08630</name>
    <name evidence="33" type="ORF">FLR03_12325</name>
    <name evidence="35" type="ORF">FNX40_13610</name>
    <name evidence="41" type="ORF">FV747_12210</name>
    <name evidence="42" type="ORF">G3O21_002780</name>
    <name evidence="43" type="ORF">GHH22_12665</name>
    <name evidence="40" type="ORF">GJW51_00210</name>
    <name evidence="39" type="ORF">GQG13_03650</name>
    <name evidence="44" type="ORF">GYR60_12585</name>
    <name evidence="45" type="ORF">GYS09_13005</name>
    <name evidence="46" type="ORF">GYX23_08360</name>
    <name evidence="47" type="ORF">GYY14_13255</name>
    <name evidence="49" type="ORF">HZJ64_05605</name>
    <name evidence="14" type="ORF">KV70_12470</name>
    <name evidence="15" type="ORF">QD52_00400</name>
    <name evidence="16" type="ORF">UI29_00425</name>
    <name evidence="19" type="ORF">Y261_00370</name>
</gene>
<evidence type="ECO:0000313" key="27">
    <source>
        <dbReference type="EMBL" id="EAG6168449.1"/>
    </source>
</evidence>
<dbReference type="EMBL" id="AALEDS010000011">
    <property type="protein sequence ID" value="ECY6544932.1"/>
    <property type="molecule type" value="Genomic_DNA"/>
</dbReference>
<evidence type="ECO:0000313" key="67">
    <source>
        <dbReference type="Proteomes" id="UP000403352"/>
    </source>
</evidence>
<reference evidence="49 84" key="10">
    <citation type="submission" date="2020-06" db="EMBL/GenBank/DDBJ databases">
        <title>Two Listeria outbreaks in Switzerland in 2018 and 2020.</title>
        <authorList>
            <person name="Stevens M.J.A."/>
            <person name="Bloemberg G."/>
            <person name="Nusch-Inderbinnen M."/>
            <person name="Stephan R."/>
        </authorList>
    </citation>
    <scope>NUCLEOTIDE SEQUENCE [LARGE SCALE GENOMIC DNA]</scope>
    <source>
        <strain evidence="49 84">N18-0707</strain>
    </source>
</reference>
<dbReference type="EMBL" id="AABBZO010000015">
    <property type="protein sequence ID" value="EAG4463053.1"/>
    <property type="molecule type" value="Genomic_DNA"/>
</dbReference>
<dbReference type="Proteomes" id="UP000540117">
    <property type="component" value="Unassembled WGS sequence"/>
</dbReference>
<dbReference type="Proteomes" id="UP000336166">
    <property type="component" value="Unassembled WGS sequence"/>
</dbReference>
<dbReference type="EMBL" id="AABEKY010000007">
    <property type="protein sequence ID" value="EAG9388234.1"/>
    <property type="molecule type" value="Genomic_DNA"/>
</dbReference>
<dbReference type="EMBL" id="AABATR010000001">
    <property type="protein sequence ID" value="EAG1892667.1"/>
    <property type="molecule type" value="Genomic_DNA"/>
</dbReference>
<reference evidence="54 56" key="6">
    <citation type="submission" date="2018-06" db="EMBL/GenBank/DDBJ databases">
        <authorList>
            <consortium name="PulseNet: The National Subtyping Network for Foodborne Disease Surveillance"/>
            <person name="Tarr C.L."/>
            <person name="Trees E."/>
            <person name="Katz L.S."/>
            <person name="Carleton-Romer H.A."/>
            <person name="Stroika S."/>
            <person name="Kucerova Z."/>
            <person name="Roache K.F."/>
            <person name="Sabol A.L."/>
            <person name="Besser J."/>
            <person name="Gerner-Smidt P."/>
        </authorList>
    </citation>
    <scope>NUCLEOTIDE SEQUENCE [LARGE SCALE GENOMIC DNA]</scope>
    <source>
        <strain evidence="10 56">2015L-6227</strain>
        <strain evidence="19 54">PNUSAL000134</strain>
        <strain evidence="14 60">PNUSAL000910</strain>
        <strain evidence="20 75">PNUSAL002298</strain>
        <strain evidence="31 59">PNUSAL004402</strain>
        <strain evidence="38 78">PNUSAL005692</strain>
    </source>
</reference>
<dbReference type="Proteomes" id="UP000852906">
    <property type="component" value="Unassembled WGS sequence"/>
</dbReference>
<evidence type="ECO:0000313" key="36">
    <source>
        <dbReference type="EMBL" id="ECX6923156.1"/>
    </source>
</evidence>
<dbReference type="InterPro" id="IPR003594">
    <property type="entry name" value="HATPase_dom"/>
</dbReference>
<dbReference type="EMBL" id="AAAIXK010000001">
    <property type="protein sequence ID" value="EAC5548882.1"/>
    <property type="molecule type" value="Genomic_DNA"/>
</dbReference>
<keyword evidence="7" id="KW-0067">ATP-binding</keyword>
<dbReference type="Proteomes" id="UP000549379">
    <property type="component" value="Unassembled WGS sequence"/>
</dbReference>
<evidence type="ECO:0000313" key="75">
    <source>
        <dbReference type="Proteomes" id="UP000478682"/>
    </source>
</evidence>
<evidence type="ECO:0000313" key="23">
    <source>
        <dbReference type="EMBL" id="EAG2513646.1"/>
    </source>
</evidence>
<dbReference type="EMBL" id="AAAJKI010000012">
    <property type="protein sequence ID" value="EAC6548048.1"/>
    <property type="molecule type" value="Genomic_DNA"/>
</dbReference>
<dbReference type="Proteomes" id="UP000364988">
    <property type="component" value="Unassembled WGS sequence"/>
</dbReference>
<dbReference type="InterPro" id="IPR038424">
    <property type="entry name" value="H_kinase_PdtaS_GAF_sf"/>
</dbReference>
<dbReference type="EMBL" id="AAHZFY010000017">
    <property type="protein sequence ID" value="ECB9513801.1"/>
    <property type="molecule type" value="Genomic_DNA"/>
</dbReference>
<dbReference type="EMBL" id="DAAEEB010000010">
    <property type="protein sequence ID" value="HAA8053991.1"/>
    <property type="molecule type" value="Genomic_DNA"/>
</dbReference>
<dbReference type="PANTHER" id="PTHR41523:SF8">
    <property type="entry name" value="ETHYLENE RESPONSE SENSOR PROTEIN"/>
    <property type="match status" value="1"/>
</dbReference>
<evidence type="ECO:0000313" key="65">
    <source>
        <dbReference type="Proteomes" id="UP000389283"/>
    </source>
</evidence>
<evidence type="ECO:0000313" key="88">
    <source>
        <dbReference type="Proteomes" id="UP000840197"/>
    </source>
</evidence>
<dbReference type="Proteomes" id="UP000345329">
    <property type="component" value="Unassembled WGS sequence"/>
</dbReference>
<evidence type="ECO:0000313" key="12">
    <source>
        <dbReference type="EMBL" id="EAC6548048.1"/>
    </source>
</evidence>
<dbReference type="Proteomes" id="UP000365297">
    <property type="component" value="Unassembled WGS sequence"/>
</dbReference>